<keyword evidence="1" id="KW-0614">Plasmid</keyword>
<reference evidence="2 3" key="1">
    <citation type="submission" date="2016-10" db="EMBL/GenBank/DDBJ databases">
        <authorList>
            <person name="de Groot N.N."/>
        </authorList>
    </citation>
    <scope>NUCLEOTIDE SEQUENCE [LARGE SCALE GENOMIC DNA]</scope>
    <source>
        <strain evidence="2 3">LMG 24775</strain>
    </source>
</reference>
<keyword evidence="4" id="KW-1185">Reference proteome</keyword>
<name>A0A1H3N7Q2_9BURK</name>
<dbReference type="EMBL" id="FNPE01000008">
    <property type="protein sequence ID" value="SDY84902.1"/>
    <property type="molecule type" value="Genomic_DNA"/>
</dbReference>
<organism evidence="2 3">
    <name type="scientific">Delftia lacustris</name>
    <dbReference type="NCBI Taxonomy" id="558537"/>
    <lineage>
        <taxon>Bacteria</taxon>
        <taxon>Pseudomonadati</taxon>
        <taxon>Pseudomonadota</taxon>
        <taxon>Betaproteobacteria</taxon>
        <taxon>Burkholderiales</taxon>
        <taxon>Comamonadaceae</taxon>
        <taxon>Delftia</taxon>
    </lineage>
</organism>
<dbReference type="EMBL" id="CP065749">
    <property type="protein sequence ID" value="QPS84835.1"/>
    <property type="molecule type" value="Genomic_DNA"/>
</dbReference>
<dbReference type="Proteomes" id="UP000595064">
    <property type="component" value="Plasmid unnamed"/>
</dbReference>
<evidence type="ECO:0000313" key="4">
    <source>
        <dbReference type="Proteomes" id="UP000595064"/>
    </source>
</evidence>
<accession>A0A1H3N7Q2</accession>
<geneLocation type="plasmid" evidence="1 4">
    <name>unnamed</name>
</geneLocation>
<evidence type="ECO:0000313" key="3">
    <source>
        <dbReference type="Proteomes" id="UP000183417"/>
    </source>
</evidence>
<dbReference type="KEGG" id="dla:I6G47_32295"/>
<reference evidence="1 4" key="2">
    <citation type="submission" date="2020-12" db="EMBL/GenBank/DDBJ databases">
        <title>FDA dAtabase for Regulatory Grade micrObial Sequences (FDA-ARGOS): Supporting development and validation of Infectious Disease Dx tests.</title>
        <authorList>
            <person name="Sproer C."/>
            <person name="Gronow S."/>
            <person name="Severitt S."/>
            <person name="Schroder I."/>
            <person name="Tallon L."/>
            <person name="Sadzewicz L."/>
            <person name="Zhao X."/>
            <person name="Boylan J."/>
            <person name="Ott S."/>
            <person name="Bowen H."/>
            <person name="Vavikolanu K."/>
            <person name="Mehta A."/>
            <person name="Aluvathingal J."/>
            <person name="Nadendla S."/>
            <person name="Lowell S."/>
            <person name="Myers T."/>
            <person name="Yan Y."/>
            <person name="Sichtig H."/>
        </authorList>
    </citation>
    <scope>NUCLEOTIDE SEQUENCE [LARGE SCALE GENOMIC DNA]</scope>
    <source>
        <strain evidence="1 4">FDAARGOS_890</strain>
        <plasmid evidence="1 4">unnamed</plasmid>
    </source>
</reference>
<proteinExistence type="predicted"/>
<dbReference type="GeneID" id="94689077"/>
<gene>
    <name evidence="1" type="ORF">I6G47_32295</name>
    <name evidence="2" type="ORF">SAMN05421547_108211</name>
</gene>
<dbReference type="AlphaFoldDB" id="A0A1H3N7Q2"/>
<sequence length="236" mass="25526">MSTQTVFLKMKINKADGVFRNEASMLEWVKACLNCNTNYASVDFEVAGAERFEALSAINYAFDRMHSLLAGAGALNTACLAQAIYGLKLEIAIAQRDADLVAAAESSLQELKPALQGLDLRTFKGWCAAAAALLGDKPSGTALIDAPFHGYLLLVDGVLHGLAMREDGDVRFPSVKQCPLDANEVDRSIWDDALQCWEAHDPLLCRKALLLPAFTSLTFEEIAGEQPESYPGASLD</sequence>
<protein>
    <submittedName>
        <fullName evidence="2">Uncharacterized protein</fullName>
    </submittedName>
</protein>
<dbReference type="RefSeq" id="WP_074921968.1">
    <property type="nucleotide sequence ID" value="NZ_CP065749.1"/>
</dbReference>
<dbReference type="Proteomes" id="UP000183417">
    <property type="component" value="Unassembled WGS sequence"/>
</dbReference>
<evidence type="ECO:0000313" key="2">
    <source>
        <dbReference type="EMBL" id="SDY84902.1"/>
    </source>
</evidence>
<evidence type="ECO:0000313" key="1">
    <source>
        <dbReference type="EMBL" id="QPS84835.1"/>
    </source>
</evidence>